<gene>
    <name evidence="2" type="ORF">ACFSSE_02060</name>
</gene>
<dbReference type="RefSeq" id="WP_379040768.1">
    <property type="nucleotide sequence ID" value="NZ_JBHSKW010000005.1"/>
</dbReference>
<keyword evidence="3" id="KW-1185">Reference proteome</keyword>
<evidence type="ECO:0000313" key="2">
    <source>
        <dbReference type="EMBL" id="MFD2730475.1"/>
    </source>
</evidence>
<sequence>MLRNQLFKQAIKSKVKSQNLKQLVDGFRSKSFASIKSVFALCSLILPYSTFHSKVIKSGLVSWLLVLGSWFLISFTNPTYKIAKLKYNGGGDWYANRTALPNLIDFCNKNLGTQIAAEEAIVEVGSGDLFNYPFIYLTGHGNIVFTQQEAQNLRKYLLAGGFLHIDDNYGLDKFIRPEMKKVFPELEFVELPANHPIYQQKFKFSAGLPKIHEHDNKRPQGFALVFKGRVICFYSYESDLGNGWEDFGTYPEDNLTTREKALKMGANLVQYALTQ</sequence>
<comment type="caution">
    <text evidence="2">The sequence shown here is derived from an EMBL/GenBank/DDBJ whole genome shotgun (WGS) entry which is preliminary data.</text>
</comment>
<feature type="domain" description="DUF4159" evidence="1">
    <location>
        <begin position="81"/>
        <end position="273"/>
    </location>
</feature>
<accession>A0ABW5TPF2</accession>
<protein>
    <submittedName>
        <fullName evidence="2">DUF4159 domain-containing protein</fullName>
    </submittedName>
</protein>
<name>A0ABW5TPF2_9SPHI</name>
<dbReference type="Gene3D" id="3.40.50.12140">
    <property type="entry name" value="Domain of unknown function DUF4159"/>
    <property type="match status" value="1"/>
</dbReference>
<reference evidence="3" key="1">
    <citation type="journal article" date="2019" name="Int. J. Syst. Evol. Microbiol.">
        <title>The Global Catalogue of Microorganisms (GCM) 10K type strain sequencing project: providing services to taxonomists for standard genome sequencing and annotation.</title>
        <authorList>
            <consortium name="The Broad Institute Genomics Platform"/>
            <consortium name="The Broad Institute Genome Sequencing Center for Infectious Disease"/>
            <person name="Wu L."/>
            <person name="Ma J."/>
        </authorList>
    </citation>
    <scope>NUCLEOTIDE SEQUENCE [LARGE SCALE GENOMIC DNA]</scope>
    <source>
        <strain evidence="3">KCTC 42456</strain>
    </source>
</reference>
<dbReference type="Proteomes" id="UP001597546">
    <property type="component" value="Unassembled WGS sequence"/>
</dbReference>
<proteinExistence type="predicted"/>
<dbReference type="EMBL" id="JBHULV010000008">
    <property type="protein sequence ID" value="MFD2730475.1"/>
    <property type="molecule type" value="Genomic_DNA"/>
</dbReference>
<evidence type="ECO:0000313" key="3">
    <source>
        <dbReference type="Proteomes" id="UP001597546"/>
    </source>
</evidence>
<organism evidence="2 3">
    <name type="scientific">Pedobacter alpinus</name>
    <dbReference type="NCBI Taxonomy" id="1590643"/>
    <lineage>
        <taxon>Bacteria</taxon>
        <taxon>Pseudomonadati</taxon>
        <taxon>Bacteroidota</taxon>
        <taxon>Sphingobacteriia</taxon>
        <taxon>Sphingobacteriales</taxon>
        <taxon>Sphingobacteriaceae</taxon>
        <taxon>Pedobacter</taxon>
    </lineage>
</organism>
<evidence type="ECO:0000259" key="1">
    <source>
        <dbReference type="Pfam" id="PF13709"/>
    </source>
</evidence>
<dbReference type="InterPro" id="IPR025297">
    <property type="entry name" value="DUF4159"/>
</dbReference>
<dbReference type="Pfam" id="PF13709">
    <property type="entry name" value="DUF4159"/>
    <property type="match status" value="1"/>
</dbReference>